<dbReference type="EMBL" id="BNAY01000005">
    <property type="protein sequence ID" value="GHH22305.1"/>
    <property type="molecule type" value="Genomic_DNA"/>
</dbReference>
<sequence>MKVHQYCYFALKSETVSAGEITARLGMAPDEAQVLGSRSAEHRLPRMHAWKVSHCGPGPVDDQIEGLIGRLAPVRPGIRKLVDEGASAVLQVVRYFHHRDGGEEFGWHLSPAVIAFLTEAAAALDVDEYDLSE</sequence>
<gene>
    <name evidence="1" type="ORF">GCM10017790_43900</name>
</gene>
<accession>A0ABQ3LQA8</accession>
<comment type="caution">
    <text evidence="1">The sequence shown here is derived from an EMBL/GenBank/DDBJ whole genome shotgun (WGS) entry which is preliminary data.</text>
</comment>
<keyword evidence="2" id="KW-1185">Reference proteome</keyword>
<evidence type="ECO:0008006" key="3">
    <source>
        <dbReference type="Google" id="ProtNLM"/>
    </source>
</evidence>
<protein>
    <recommendedName>
        <fullName evidence="3">DUF4279 domain-containing protein</fullName>
    </recommendedName>
</protein>
<dbReference type="Proteomes" id="UP000635387">
    <property type="component" value="Unassembled WGS sequence"/>
</dbReference>
<evidence type="ECO:0000313" key="1">
    <source>
        <dbReference type="EMBL" id="GHH22305.1"/>
    </source>
</evidence>
<proteinExistence type="predicted"/>
<dbReference type="RefSeq" id="WP_191256364.1">
    <property type="nucleotide sequence ID" value="NZ_BNAY01000005.1"/>
</dbReference>
<reference evidence="2" key="1">
    <citation type="journal article" date="2019" name="Int. J. Syst. Evol. Microbiol.">
        <title>The Global Catalogue of Microorganisms (GCM) 10K type strain sequencing project: providing services to taxonomists for standard genome sequencing and annotation.</title>
        <authorList>
            <consortium name="The Broad Institute Genomics Platform"/>
            <consortium name="The Broad Institute Genome Sequencing Center for Infectious Disease"/>
            <person name="Wu L."/>
            <person name="Ma J."/>
        </authorList>
    </citation>
    <scope>NUCLEOTIDE SEQUENCE [LARGE SCALE GENOMIC DNA]</scope>
    <source>
        <strain evidence="2">CGMCC 4.7683</strain>
    </source>
</reference>
<organism evidence="1 2">
    <name type="scientific">Amycolatopsis oliviviridis</name>
    <dbReference type="NCBI Taxonomy" id="1471590"/>
    <lineage>
        <taxon>Bacteria</taxon>
        <taxon>Bacillati</taxon>
        <taxon>Actinomycetota</taxon>
        <taxon>Actinomycetes</taxon>
        <taxon>Pseudonocardiales</taxon>
        <taxon>Pseudonocardiaceae</taxon>
        <taxon>Amycolatopsis</taxon>
    </lineage>
</organism>
<name>A0ABQ3LQA8_9PSEU</name>
<dbReference type="InterPro" id="IPR025459">
    <property type="entry name" value="DUF4279"/>
</dbReference>
<dbReference type="Pfam" id="PF14106">
    <property type="entry name" value="DUF4279"/>
    <property type="match status" value="1"/>
</dbReference>
<evidence type="ECO:0000313" key="2">
    <source>
        <dbReference type="Proteomes" id="UP000635387"/>
    </source>
</evidence>